<dbReference type="Proteomes" id="UP000639772">
    <property type="component" value="Unassembled WGS sequence"/>
</dbReference>
<reference evidence="1 2" key="1">
    <citation type="journal article" date="2020" name="Nat. Food">
        <title>A phased Vanilla planifolia genome enables genetic improvement of flavour and production.</title>
        <authorList>
            <person name="Hasing T."/>
            <person name="Tang H."/>
            <person name="Brym M."/>
            <person name="Khazi F."/>
            <person name="Huang T."/>
            <person name="Chambers A.H."/>
        </authorList>
    </citation>
    <scope>NUCLEOTIDE SEQUENCE [LARGE SCALE GENOMIC DNA]</scope>
    <source>
        <tissue evidence="1">Leaf</tissue>
    </source>
</reference>
<dbReference type="AlphaFoldDB" id="A0A835V964"/>
<dbReference type="GO" id="GO:0005634">
    <property type="term" value="C:nucleus"/>
    <property type="evidence" value="ECO:0007669"/>
    <property type="project" value="TreeGrafter"/>
</dbReference>
<sequence>MTWCNSCEEDGGGEVPPTVVITKTCPSCGHRIPADEIQGGGGAIQDLPGLPAGVKFDPTDLELLEHLRVRRGRICRSCIPSSMSLFLQSTVRMASATPIPKNSQAK</sequence>
<dbReference type="GO" id="GO:0003700">
    <property type="term" value="F:DNA-binding transcription factor activity"/>
    <property type="evidence" value="ECO:0007669"/>
    <property type="project" value="InterPro"/>
</dbReference>
<dbReference type="InterPro" id="IPR036093">
    <property type="entry name" value="NAC_dom_sf"/>
</dbReference>
<dbReference type="PANTHER" id="PTHR31079:SF20">
    <property type="entry name" value="NAC DOMAIN-CONTAINING PROTEIN 10"/>
    <property type="match status" value="1"/>
</dbReference>
<protein>
    <recommendedName>
        <fullName evidence="3">NAC domain-containing protein</fullName>
    </recommendedName>
</protein>
<dbReference type="OrthoDB" id="2020306at2759"/>
<evidence type="ECO:0000313" key="1">
    <source>
        <dbReference type="EMBL" id="KAG0487691.1"/>
    </source>
</evidence>
<dbReference type="InterPro" id="IPR044799">
    <property type="entry name" value="SOG1-like"/>
</dbReference>
<dbReference type="GO" id="GO:0000976">
    <property type="term" value="F:transcription cis-regulatory region binding"/>
    <property type="evidence" value="ECO:0007669"/>
    <property type="project" value="TreeGrafter"/>
</dbReference>
<evidence type="ECO:0008006" key="3">
    <source>
        <dbReference type="Google" id="ProtNLM"/>
    </source>
</evidence>
<accession>A0A835V964</accession>
<comment type="caution">
    <text evidence="1">The sequence shown here is derived from an EMBL/GenBank/DDBJ whole genome shotgun (WGS) entry which is preliminary data.</text>
</comment>
<name>A0A835V964_VANPL</name>
<proteinExistence type="predicted"/>
<dbReference type="EMBL" id="JADCNM010000004">
    <property type="protein sequence ID" value="KAG0487691.1"/>
    <property type="molecule type" value="Genomic_DNA"/>
</dbReference>
<gene>
    <name evidence="1" type="ORF">HPP92_009786</name>
</gene>
<organism evidence="1 2">
    <name type="scientific">Vanilla planifolia</name>
    <name type="common">Vanilla</name>
    <dbReference type="NCBI Taxonomy" id="51239"/>
    <lineage>
        <taxon>Eukaryota</taxon>
        <taxon>Viridiplantae</taxon>
        <taxon>Streptophyta</taxon>
        <taxon>Embryophyta</taxon>
        <taxon>Tracheophyta</taxon>
        <taxon>Spermatophyta</taxon>
        <taxon>Magnoliopsida</taxon>
        <taxon>Liliopsida</taxon>
        <taxon>Asparagales</taxon>
        <taxon>Orchidaceae</taxon>
        <taxon>Vanilloideae</taxon>
        <taxon>Vanilleae</taxon>
        <taxon>Vanilla</taxon>
    </lineage>
</organism>
<evidence type="ECO:0000313" key="2">
    <source>
        <dbReference type="Proteomes" id="UP000639772"/>
    </source>
</evidence>
<dbReference type="PANTHER" id="PTHR31079">
    <property type="entry name" value="NAC DOMAIN-CONTAINING PROTEIN 73"/>
    <property type="match status" value="1"/>
</dbReference>
<dbReference type="SUPFAM" id="SSF101941">
    <property type="entry name" value="NAC domain"/>
    <property type="match status" value="1"/>
</dbReference>